<dbReference type="Pfam" id="PF02098">
    <property type="entry name" value="His_binding"/>
    <property type="match status" value="1"/>
</dbReference>
<feature type="signal peptide" evidence="1">
    <location>
        <begin position="1"/>
        <end position="18"/>
    </location>
</feature>
<dbReference type="SUPFAM" id="SSF50814">
    <property type="entry name" value="Lipocalins"/>
    <property type="match status" value="1"/>
</dbReference>
<accession>A0A023G1A2</accession>
<keyword evidence="1" id="KW-0732">Signal</keyword>
<dbReference type="EMBL" id="GBBL01000492">
    <property type="protein sequence ID" value="JAC26828.1"/>
    <property type="molecule type" value="mRNA"/>
</dbReference>
<organism evidence="2">
    <name type="scientific">Amblyomma parvum</name>
    <name type="common">South American tick</name>
    <dbReference type="NCBI Taxonomy" id="251391"/>
    <lineage>
        <taxon>Eukaryota</taxon>
        <taxon>Metazoa</taxon>
        <taxon>Ecdysozoa</taxon>
        <taxon>Arthropoda</taxon>
        <taxon>Chelicerata</taxon>
        <taxon>Arachnida</taxon>
        <taxon>Acari</taxon>
        <taxon>Parasitiformes</taxon>
        <taxon>Ixodida</taxon>
        <taxon>Ixodoidea</taxon>
        <taxon>Ixodidae</taxon>
        <taxon>Amblyomminae</taxon>
        <taxon>Amblyomma</taxon>
    </lineage>
</organism>
<dbReference type="GO" id="GO:0043176">
    <property type="term" value="F:amine binding"/>
    <property type="evidence" value="ECO:0007669"/>
    <property type="project" value="InterPro"/>
</dbReference>
<proteinExistence type="evidence at transcript level"/>
<dbReference type="InterPro" id="IPR002970">
    <property type="entry name" value="Tick_his-bd"/>
</dbReference>
<dbReference type="AlphaFoldDB" id="A0A023G1A2"/>
<dbReference type="Gene3D" id="2.40.128.20">
    <property type="match status" value="1"/>
</dbReference>
<dbReference type="InterPro" id="IPR012674">
    <property type="entry name" value="Calycin"/>
</dbReference>
<dbReference type="GO" id="GO:0030682">
    <property type="term" value="P:symbiont-mediated perturbation of host defenses"/>
    <property type="evidence" value="ECO:0007669"/>
    <property type="project" value="InterPro"/>
</dbReference>
<name>A0A023G1A2_AMBPA</name>
<protein>
    <submittedName>
        <fullName evidence="2">Putative lipocalin-6 1</fullName>
    </submittedName>
</protein>
<evidence type="ECO:0000313" key="2">
    <source>
        <dbReference type="EMBL" id="JAC26828.1"/>
    </source>
</evidence>
<evidence type="ECO:0000256" key="1">
    <source>
        <dbReference type="SAM" id="SignalP"/>
    </source>
</evidence>
<sequence length="224" mass="25359">MVVFGALIFSLYFIKSFAAESETDPSEATSTEPADGFSLLDPGRKFYLAQTTMRRLHDTTYRCITTDVVDRSETAHTVMLTVGYQLVPQDQWLGFSQNFQFYQLANGYNKMKSTGTEGPPTATYIFLSWDPSCVIVEVEHFILHDIETDVPEERGAGNKAQQQQKAQCMLWRMVDQVDTAYDDCLVKFRQLCINQDVRQGFSRTNCQNRTVGIVSEVESPTAES</sequence>
<feature type="chain" id="PRO_5001515969" evidence="1">
    <location>
        <begin position="19"/>
        <end position="224"/>
    </location>
</feature>
<reference evidence="2" key="1">
    <citation type="submission" date="2014-03" db="EMBL/GenBank/DDBJ databases">
        <title>The sialotranscriptome of Amblyomma triste, Amblyomma parvum and Amblyomma cajennense ticks, uncovered by 454-based RNA-seq.</title>
        <authorList>
            <person name="Garcia G.R."/>
            <person name="Gardinassi L.G."/>
            <person name="Ribeiro J.M."/>
            <person name="Anatrielo E."/>
            <person name="Ferreira B.R."/>
            <person name="Moreira H.N."/>
            <person name="Mafra C."/>
            <person name="Olegario M.M."/>
            <person name="Szabo P.J."/>
            <person name="Miranda-Santos I.K."/>
            <person name="Maruyama S.R."/>
        </authorList>
    </citation>
    <scope>NUCLEOTIDE SEQUENCE</scope>
    <source>
        <strain evidence="2">Araguapaz</strain>
        <tissue evidence="2">Salivary glands</tissue>
    </source>
</reference>